<comment type="similarity">
    <text evidence="1">Belongs to the peptidase C2 family.</text>
</comment>
<dbReference type="EMBL" id="KN838593">
    <property type="protein sequence ID" value="KIK02385.1"/>
    <property type="molecule type" value="Genomic_DNA"/>
</dbReference>
<feature type="domain" description="Calpain catalytic" evidence="4">
    <location>
        <begin position="122"/>
        <end position="171"/>
    </location>
</feature>
<gene>
    <name evidence="5" type="ORF">K443DRAFT_520561</name>
</gene>
<dbReference type="PROSITE" id="PS00139">
    <property type="entry name" value="THIOL_PROTEASE_CYS"/>
    <property type="match status" value="1"/>
</dbReference>
<dbReference type="HOGENOM" id="CLU_1563115_0_0_1"/>
<dbReference type="InterPro" id="IPR038765">
    <property type="entry name" value="Papain-like_cys_pep_sf"/>
</dbReference>
<evidence type="ECO:0000256" key="3">
    <source>
        <dbReference type="SAM" id="MobiDB-lite"/>
    </source>
</evidence>
<name>A0A0C9WTL3_9AGAR</name>
<keyword evidence="6" id="KW-1185">Reference proteome</keyword>
<feature type="compositionally biased region" description="Polar residues" evidence="3">
    <location>
        <begin position="9"/>
        <end position="22"/>
    </location>
</feature>
<reference evidence="6" key="2">
    <citation type="submission" date="2015-01" db="EMBL/GenBank/DDBJ databases">
        <title>Evolutionary Origins and Diversification of the Mycorrhizal Mutualists.</title>
        <authorList>
            <consortium name="DOE Joint Genome Institute"/>
            <consortium name="Mycorrhizal Genomics Consortium"/>
            <person name="Kohler A."/>
            <person name="Kuo A."/>
            <person name="Nagy L.G."/>
            <person name="Floudas D."/>
            <person name="Copeland A."/>
            <person name="Barry K.W."/>
            <person name="Cichocki N."/>
            <person name="Veneault-Fourrey C."/>
            <person name="LaButti K."/>
            <person name="Lindquist E.A."/>
            <person name="Lipzen A."/>
            <person name="Lundell T."/>
            <person name="Morin E."/>
            <person name="Murat C."/>
            <person name="Riley R."/>
            <person name="Ohm R."/>
            <person name="Sun H."/>
            <person name="Tunlid A."/>
            <person name="Henrissat B."/>
            <person name="Grigoriev I.V."/>
            <person name="Hibbett D.S."/>
            <person name="Martin F."/>
        </authorList>
    </citation>
    <scope>NUCLEOTIDE SEQUENCE [LARGE SCALE GENOMIC DNA]</scope>
    <source>
        <strain evidence="6">LaAM-08-1</strain>
    </source>
</reference>
<organism evidence="5 6">
    <name type="scientific">Laccaria amethystina LaAM-08-1</name>
    <dbReference type="NCBI Taxonomy" id="1095629"/>
    <lineage>
        <taxon>Eukaryota</taxon>
        <taxon>Fungi</taxon>
        <taxon>Dikarya</taxon>
        <taxon>Basidiomycota</taxon>
        <taxon>Agaricomycotina</taxon>
        <taxon>Agaricomycetes</taxon>
        <taxon>Agaricomycetidae</taxon>
        <taxon>Agaricales</taxon>
        <taxon>Agaricineae</taxon>
        <taxon>Hydnangiaceae</taxon>
        <taxon>Laccaria</taxon>
    </lineage>
</organism>
<protein>
    <recommendedName>
        <fullName evidence="4">Calpain catalytic domain-containing protein</fullName>
    </recommendedName>
</protein>
<feature type="region of interest" description="Disordered" evidence="3">
    <location>
        <begin position="1"/>
        <end position="22"/>
    </location>
</feature>
<dbReference type="Proteomes" id="UP000054477">
    <property type="component" value="Unassembled WGS sequence"/>
</dbReference>
<dbReference type="Pfam" id="PF00648">
    <property type="entry name" value="Peptidase_C2"/>
    <property type="match status" value="1"/>
</dbReference>
<comment type="caution">
    <text evidence="2">Lacks conserved residue(s) required for the propagation of feature annotation.</text>
</comment>
<dbReference type="OrthoDB" id="424753at2759"/>
<accession>A0A0C9WTL3</accession>
<sequence>MLDVKRQQRVGTKSRSGRSIPTPMQSWRHLIPAWWYPPMSTKKKPSPATRVIRFVYPNKQPGLLVTDELEAAIKACRGKVERISRDVEPKLDIEFDLEKEFDQCFYGISTVGKANSHADVLRVTQIFENPYFFSPEGAANSNDIMQGKLGDCWFLSVQAIASTTQGLIEKF</sequence>
<dbReference type="SUPFAM" id="SSF54001">
    <property type="entry name" value="Cysteine proteinases"/>
    <property type="match status" value="1"/>
</dbReference>
<evidence type="ECO:0000256" key="1">
    <source>
        <dbReference type="ARBA" id="ARBA00007623"/>
    </source>
</evidence>
<dbReference type="AlphaFoldDB" id="A0A0C9WTL3"/>
<dbReference type="InterPro" id="IPR001300">
    <property type="entry name" value="Peptidase_C2_calpain_cat"/>
</dbReference>
<reference evidence="5 6" key="1">
    <citation type="submission" date="2014-04" db="EMBL/GenBank/DDBJ databases">
        <authorList>
            <consortium name="DOE Joint Genome Institute"/>
            <person name="Kuo A."/>
            <person name="Kohler A."/>
            <person name="Nagy L.G."/>
            <person name="Floudas D."/>
            <person name="Copeland A."/>
            <person name="Barry K.W."/>
            <person name="Cichocki N."/>
            <person name="Veneault-Fourrey C."/>
            <person name="LaButti K."/>
            <person name="Lindquist E.A."/>
            <person name="Lipzen A."/>
            <person name="Lundell T."/>
            <person name="Morin E."/>
            <person name="Murat C."/>
            <person name="Sun H."/>
            <person name="Tunlid A."/>
            <person name="Henrissat B."/>
            <person name="Grigoriev I.V."/>
            <person name="Hibbett D.S."/>
            <person name="Martin F."/>
            <person name="Nordberg H.P."/>
            <person name="Cantor M.N."/>
            <person name="Hua S.X."/>
        </authorList>
    </citation>
    <scope>NUCLEOTIDE SEQUENCE [LARGE SCALE GENOMIC DNA]</scope>
    <source>
        <strain evidence="5 6">LaAM-08-1</strain>
    </source>
</reference>
<dbReference type="GO" id="GO:0006508">
    <property type="term" value="P:proteolysis"/>
    <property type="evidence" value="ECO:0007669"/>
    <property type="project" value="InterPro"/>
</dbReference>
<evidence type="ECO:0000313" key="6">
    <source>
        <dbReference type="Proteomes" id="UP000054477"/>
    </source>
</evidence>
<dbReference type="PROSITE" id="PS50203">
    <property type="entry name" value="CALPAIN_CAT"/>
    <property type="match status" value="1"/>
</dbReference>
<proteinExistence type="inferred from homology"/>
<dbReference type="STRING" id="1095629.A0A0C9WTL3"/>
<evidence type="ECO:0000256" key="2">
    <source>
        <dbReference type="PROSITE-ProRule" id="PRU00239"/>
    </source>
</evidence>
<evidence type="ECO:0000313" key="5">
    <source>
        <dbReference type="EMBL" id="KIK02385.1"/>
    </source>
</evidence>
<dbReference type="InterPro" id="IPR000169">
    <property type="entry name" value="Pept_cys_AS"/>
</dbReference>
<dbReference type="GO" id="GO:0004198">
    <property type="term" value="F:calcium-dependent cysteine-type endopeptidase activity"/>
    <property type="evidence" value="ECO:0007669"/>
    <property type="project" value="InterPro"/>
</dbReference>
<evidence type="ECO:0000259" key="4">
    <source>
        <dbReference type="PROSITE" id="PS50203"/>
    </source>
</evidence>